<feature type="domain" description="DinB-like" evidence="1">
    <location>
        <begin position="12"/>
        <end position="160"/>
    </location>
</feature>
<name>A0ABS7TV91_9BACT</name>
<dbReference type="Pfam" id="PF12867">
    <property type="entry name" value="DinB_2"/>
    <property type="match status" value="1"/>
</dbReference>
<organism evidence="2 3">
    <name type="scientific">Nannocystis pusilla</name>
    <dbReference type="NCBI Taxonomy" id="889268"/>
    <lineage>
        <taxon>Bacteria</taxon>
        <taxon>Pseudomonadati</taxon>
        <taxon>Myxococcota</taxon>
        <taxon>Polyangia</taxon>
        <taxon>Nannocystales</taxon>
        <taxon>Nannocystaceae</taxon>
        <taxon>Nannocystis</taxon>
    </lineage>
</organism>
<comment type="caution">
    <text evidence="2">The sequence shown here is derived from an EMBL/GenBank/DDBJ whole genome shotgun (WGS) entry which is preliminary data.</text>
</comment>
<gene>
    <name evidence="2" type="ORF">K7C98_22645</name>
</gene>
<accession>A0ABS7TV91</accession>
<keyword evidence="3" id="KW-1185">Reference proteome</keyword>
<evidence type="ECO:0000313" key="3">
    <source>
        <dbReference type="Proteomes" id="UP001139031"/>
    </source>
</evidence>
<proteinExistence type="predicted"/>
<reference evidence="2" key="1">
    <citation type="submission" date="2021-08" db="EMBL/GenBank/DDBJ databases">
        <authorList>
            <person name="Stevens D.C."/>
        </authorList>
    </citation>
    <scope>NUCLEOTIDE SEQUENCE</scope>
    <source>
        <strain evidence="2">DSM 53165</strain>
    </source>
</reference>
<sequence>MADEALGYLLRQLETGWQLASYHLDGLTTEECLWRPAQVGLHVHRTADGTWRADWPEHEGYEIGPPSIAWVTWHFGFWWSMALDHSFGPAKLDREDVVWPGSAEAVREWLGGLQRQWRAALESLTDDDLRSSQRTRWPFQDRPFGDIVAWANVELVKNAAELGYARFLHGVRTNKAL</sequence>
<dbReference type="RefSeq" id="WP_224193813.1">
    <property type="nucleotide sequence ID" value="NZ_JAIRAU010000028.1"/>
</dbReference>
<protein>
    <submittedName>
        <fullName evidence="2">DinB family protein</fullName>
    </submittedName>
</protein>
<evidence type="ECO:0000313" key="2">
    <source>
        <dbReference type="EMBL" id="MBZ5712052.1"/>
    </source>
</evidence>
<dbReference type="EMBL" id="JAIRAU010000028">
    <property type="protein sequence ID" value="MBZ5712052.1"/>
    <property type="molecule type" value="Genomic_DNA"/>
</dbReference>
<dbReference type="InterPro" id="IPR024775">
    <property type="entry name" value="DinB-like"/>
</dbReference>
<evidence type="ECO:0000259" key="1">
    <source>
        <dbReference type="Pfam" id="PF12867"/>
    </source>
</evidence>
<dbReference type="Proteomes" id="UP001139031">
    <property type="component" value="Unassembled WGS sequence"/>
</dbReference>